<accession>V6U7N3</accession>
<evidence type="ECO:0000313" key="2">
    <source>
        <dbReference type="Proteomes" id="UP000018040"/>
    </source>
</evidence>
<comment type="caution">
    <text evidence="1">The sequence shown here is derived from an EMBL/GenBank/DDBJ whole genome shotgun (WGS) entry which is preliminary data.</text>
</comment>
<reference evidence="1 2" key="2">
    <citation type="journal article" date="2013" name="Genome Biol. Evol.">
        <title>Genome sequencing of Giardia lamblia genotypes A2 and B isolates (DH and GS) and comparative analysis with the genomes of genotypes A1 and E (WB and Pig).</title>
        <authorList>
            <person name="Adam R.D."/>
            <person name="Dahlstrom E.W."/>
            <person name="Martens C.A."/>
            <person name="Bruno D.P."/>
            <person name="Barbian K.D."/>
            <person name="Ricklefs S.M."/>
            <person name="Hernandez M.M."/>
            <person name="Narla N.P."/>
            <person name="Patel R.B."/>
            <person name="Porcella S.F."/>
            <person name="Nash T.E."/>
        </authorList>
    </citation>
    <scope>NUCLEOTIDE SEQUENCE [LARGE SCALE GENOMIC DNA]</scope>
    <source>
        <strain evidence="1 2">GS</strain>
    </source>
</reference>
<evidence type="ECO:0000313" key="1">
    <source>
        <dbReference type="EMBL" id="ESU45325.1"/>
    </source>
</evidence>
<gene>
    <name evidence="1" type="ORF">GSB_150318</name>
</gene>
<dbReference type="EMBL" id="AHHH01000007">
    <property type="protein sequence ID" value="ESU45325.1"/>
    <property type="molecule type" value="Genomic_DNA"/>
</dbReference>
<dbReference type="Proteomes" id="UP000018040">
    <property type="component" value="Unassembled WGS sequence"/>
</dbReference>
<name>V6U7N3_GIAIN</name>
<sequence length="33" mass="3649">MVPPCRGDIDAVRALIPLQKGQKITEDIMINGR</sequence>
<reference evidence="2" key="1">
    <citation type="submission" date="2012-02" db="EMBL/GenBank/DDBJ databases">
        <title>Genome sequencing of Giardia lamblia Genotypes A2 and B isolates (DH and GS) and comparative analysis with the genomes of Genotypes A1 and E (WB and Pig).</title>
        <authorList>
            <person name="Adam R."/>
            <person name="Dahlstrom E."/>
            <person name="Martens C."/>
            <person name="Bruno D."/>
            <person name="Barbian K."/>
            <person name="Porcella S.F."/>
            <person name="Nash T."/>
        </authorList>
    </citation>
    <scope>NUCLEOTIDE SEQUENCE</scope>
    <source>
        <strain evidence="2">GS</strain>
    </source>
</reference>
<organism evidence="1 2">
    <name type="scientific">Giardia intestinalis</name>
    <name type="common">Giardia lamblia</name>
    <dbReference type="NCBI Taxonomy" id="5741"/>
    <lineage>
        <taxon>Eukaryota</taxon>
        <taxon>Metamonada</taxon>
        <taxon>Diplomonadida</taxon>
        <taxon>Hexamitidae</taxon>
        <taxon>Giardiinae</taxon>
        <taxon>Giardia</taxon>
    </lineage>
</organism>
<proteinExistence type="predicted"/>
<protein>
    <submittedName>
        <fullName evidence="1">Uncharacterized protein</fullName>
    </submittedName>
</protein>
<dbReference type="AlphaFoldDB" id="V6U7N3"/>